<proteinExistence type="predicted"/>
<dbReference type="Proteomes" id="UP001215280">
    <property type="component" value="Unassembled WGS sequence"/>
</dbReference>
<feature type="coiled-coil region" evidence="1">
    <location>
        <begin position="112"/>
        <end position="163"/>
    </location>
</feature>
<evidence type="ECO:0000256" key="1">
    <source>
        <dbReference type="SAM" id="Coils"/>
    </source>
</evidence>
<gene>
    <name evidence="2" type="ORF">DFH07DRAFT_766974</name>
</gene>
<reference evidence="2" key="1">
    <citation type="submission" date="2023-03" db="EMBL/GenBank/DDBJ databases">
        <title>Massive genome expansion in bonnet fungi (Mycena s.s.) driven by repeated elements and novel gene families across ecological guilds.</title>
        <authorList>
            <consortium name="Lawrence Berkeley National Laboratory"/>
            <person name="Harder C.B."/>
            <person name="Miyauchi S."/>
            <person name="Viragh M."/>
            <person name="Kuo A."/>
            <person name="Thoen E."/>
            <person name="Andreopoulos B."/>
            <person name="Lu D."/>
            <person name="Skrede I."/>
            <person name="Drula E."/>
            <person name="Henrissat B."/>
            <person name="Morin E."/>
            <person name="Kohler A."/>
            <person name="Barry K."/>
            <person name="LaButti K."/>
            <person name="Morin E."/>
            <person name="Salamov A."/>
            <person name="Lipzen A."/>
            <person name="Mereny Z."/>
            <person name="Hegedus B."/>
            <person name="Baldrian P."/>
            <person name="Stursova M."/>
            <person name="Weitz H."/>
            <person name="Taylor A."/>
            <person name="Grigoriev I.V."/>
            <person name="Nagy L.G."/>
            <person name="Martin F."/>
            <person name="Kauserud H."/>
        </authorList>
    </citation>
    <scope>NUCLEOTIDE SEQUENCE</scope>
    <source>
        <strain evidence="2">CBHHK188m</strain>
    </source>
</reference>
<dbReference type="AlphaFoldDB" id="A0AAD7NV35"/>
<accession>A0AAD7NV35</accession>
<sequence>MLESRITELKGKADDNSKFVLTKELAGLREKKRVSLTRDIFFPPTEFGRRKPAEQTTVSEVISVGSNAYDKQVKSGKVPAKNPEIRDLRGRTSQKSCQTRKIPMQSRRKSLIDKLQQQIHVIQAEMEKAAQSAGEATELKERIEEYEGRFKIVAANLNKLEEVPKAGKLNVQEWETFLSTAAAQDKLRLSKQIGHLRACNQMFVSIDAALIAFCSCVV</sequence>
<evidence type="ECO:0000313" key="2">
    <source>
        <dbReference type="EMBL" id="KAJ7776032.1"/>
    </source>
</evidence>
<comment type="caution">
    <text evidence="2">The sequence shown here is derived from an EMBL/GenBank/DDBJ whole genome shotgun (WGS) entry which is preliminary data.</text>
</comment>
<name>A0AAD7NV35_9AGAR</name>
<protein>
    <submittedName>
        <fullName evidence="2">Uncharacterized protein</fullName>
    </submittedName>
</protein>
<keyword evidence="3" id="KW-1185">Reference proteome</keyword>
<evidence type="ECO:0000313" key="3">
    <source>
        <dbReference type="Proteomes" id="UP001215280"/>
    </source>
</evidence>
<dbReference type="EMBL" id="JARJLG010000013">
    <property type="protein sequence ID" value="KAJ7776032.1"/>
    <property type="molecule type" value="Genomic_DNA"/>
</dbReference>
<organism evidence="2 3">
    <name type="scientific">Mycena maculata</name>
    <dbReference type="NCBI Taxonomy" id="230809"/>
    <lineage>
        <taxon>Eukaryota</taxon>
        <taxon>Fungi</taxon>
        <taxon>Dikarya</taxon>
        <taxon>Basidiomycota</taxon>
        <taxon>Agaricomycotina</taxon>
        <taxon>Agaricomycetes</taxon>
        <taxon>Agaricomycetidae</taxon>
        <taxon>Agaricales</taxon>
        <taxon>Marasmiineae</taxon>
        <taxon>Mycenaceae</taxon>
        <taxon>Mycena</taxon>
    </lineage>
</organism>
<keyword evidence="1" id="KW-0175">Coiled coil</keyword>